<evidence type="ECO:0000256" key="2">
    <source>
        <dbReference type="ARBA" id="ARBA00022737"/>
    </source>
</evidence>
<dbReference type="InterPro" id="IPR018357">
    <property type="entry name" value="Hexapep_transf_CS"/>
</dbReference>
<keyword evidence="1 3" id="KW-0808">Transferase</keyword>
<dbReference type="Proteomes" id="UP000326852">
    <property type="component" value="Unassembled WGS sequence"/>
</dbReference>
<proteinExistence type="predicted"/>
<accession>A0A5N6MR65</accession>
<dbReference type="InterPro" id="IPR050179">
    <property type="entry name" value="Trans_hexapeptide_repeat"/>
</dbReference>
<evidence type="ECO:0000313" key="4">
    <source>
        <dbReference type="Proteomes" id="UP000326852"/>
    </source>
</evidence>
<dbReference type="AlphaFoldDB" id="A0A5N6MR65"/>
<comment type="caution">
    <text evidence="3">The sequence shown here is derived from an EMBL/GenBank/DDBJ whole genome shotgun (WGS) entry which is preliminary data.</text>
</comment>
<dbReference type="EMBL" id="VTFX01000002">
    <property type="protein sequence ID" value="KAD4007145.1"/>
    <property type="molecule type" value="Genomic_DNA"/>
</dbReference>
<evidence type="ECO:0000256" key="1">
    <source>
        <dbReference type="ARBA" id="ARBA00022679"/>
    </source>
</evidence>
<evidence type="ECO:0000313" key="3">
    <source>
        <dbReference type="EMBL" id="KAD4007145.1"/>
    </source>
</evidence>
<organism evidence="3 4">
    <name type="scientific">Arthrobacter yangruifuii</name>
    <dbReference type="NCBI Taxonomy" id="2606616"/>
    <lineage>
        <taxon>Bacteria</taxon>
        <taxon>Bacillati</taxon>
        <taxon>Actinomycetota</taxon>
        <taxon>Actinomycetes</taxon>
        <taxon>Micrococcales</taxon>
        <taxon>Micrococcaceae</taxon>
        <taxon>Arthrobacter</taxon>
    </lineage>
</organism>
<sequence length="259" mass="28487">MSMRIAMKHIRPMLVEHRIFLGGPGVTTFEESGRTYKDDVMIDIPSGVIMEPYSTYYAGSAVQMVTMGSFSYILSRMHASVSIGRYTSIALGVRVMGNRHPLERVSTSPSFYKNGLVMKTYQADNGVTSTFEPFDEKIDPITIGNDVWIGENVTLAHGVTIGDGAVVAANSVVTKDVAPFAVVGGVPARKIKDRFSHSIIAKLEELQWWRYSPESLSGLDLIDPENFCVKLADGIASDQIIPYVPPGVLTYEDFESLRP</sequence>
<dbReference type="Gene3D" id="2.160.10.10">
    <property type="entry name" value="Hexapeptide repeat proteins"/>
    <property type="match status" value="1"/>
</dbReference>
<protein>
    <submittedName>
        <fullName evidence="3">Antibiotic acetyltransferase</fullName>
    </submittedName>
</protein>
<dbReference type="SUPFAM" id="SSF51161">
    <property type="entry name" value="Trimeric LpxA-like enzymes"/>
    <property type="match status" value="1"/>
</dbReference>
<reference evidence="3 4" key="1">
    <citation type="submission" date="2019-08" db="EMBL/GenBank/DDBJ databases">
        <title>Arthrobacter sp. nov., isolated from plateau pika and Tibetan wild ass.</title>
        <authorList>
            <person name="Ge Y."/>
        </authorList>
    </citation>
    <scope>NUCLEOTIDE SEQUENCE [LARGE SCALE GENOMIC DNA]</scope>
    <source>
        <strain evidence="3 4">785</strain>
    </source>
</reference>
<name>A0A5N6MR65_9MICC</name>
<dbReference type="InterPro" id="IPR001451">
    <property type="entry name" value="Hexapep"/>
</dbReference>
<keyword evidence="2" id="KW-0677">Repeat</keyword>
<dbReference type="PROSITE" id="PS00101">
    <property type="entry name" value="HEXAPEP_TRANSFERASES"/>
    <property type="match status" value="1"/>
</dbReference>
<dbReference type="PANTHER" id="PTHR43300">
    <property type="entry name" value="ACETYLTRANSFERASE"/>
    <property type="match status" value="1"/>
</dbReference>
<dbReference type="InterPro" id="IPR011004">
    <property type="entry name" value="Trimer_LpxA-like_sf"/>
</dbReference>
<dbReference type="CDD" id="cd03349">
    <property type="entry name" value="LbH_XAT"/>
    <property type="match status" value="1"/>
</dbReference>
<dbReference type="PANTHER" id="PTHR43300:SF11">
    <property type="entry name" value="ACETYLTRANSFERASE RV3034C-RELATED"/>
    <property type="match status" value="1"/>
</dbReference>
<dbReference type="Pfam" id="PF00132">
    <property type="entry name" value="Hexapep"/>
    <property type="match status" value="1"/>
</dbReference>
<dbReference type="GO" id="GO:0016740">
    <property type="term" value="F:transferase activity"/>
    <property type="evidence" value="ECO:0007669"/>
    <property type="project" value="UniProtKB-KW"/>
</dbReference>
<gene>
    <name evidence="3" type="ORF">GD627_06160</name>
</gene>
<keyword evidence="4" id="KW-1185">Reference proteome</keyword>